<dbReference type="NCBIfam" id="TIGR03568">
    <property type="entry name" value="NeuC_NnaA"/>
    <property type="match status" value="1"/>
</dbReference>
<name>A0ABV4K670_9BACT</name>
<dbReference type="PANTHER" id="PTHR43174:SF3">
    <property type="entry name" value="UDP-N-ACETYLGLUCOSAMINE 2-EPIMERASE"/>
    <property type="match status" value="1"/>
</dbReference>
<proteinExistence type="predicted"/>
<dbReference type="Gene3D" id="3.40.50.2000">
    <property type="entry name" value="Glycogen Phosphorylase B"/>
    <property type="match status" value="2"/>
</dbReference>
<feature type="domain" description="UDP-N-acetylglucosamine 2-epimerase" evidence="1">
    <location>
        <begin position="24"/>
        <end position="372"/>
    </location>
</feature>
<dbReference type="RefSeq" id="WP_371387633.1">
    <property type="nucleotide sequence ID" value="NZ_JBGLYH010000054.1"/>
</dbReference>
<reference evidence="2 3" key="1">
    <citation type="submission" date="2024-08" db="EMBL/GenBank/DDBJ databases">
        <title>Sulfate-reducing bacteria isolated from formation water of the oil field in Kazakhstan and description of Pseudodesulfovibrio sp.</title>
        <authorList>
            <person name="Bidzhieva S.K."/>
            <person name="Tourova T.P."/>
            <person name="Grouzdev D.S."/>
            <person name="Beletsky A.V."/>
            <person name="Sokolova D.S."/>
            <person name="Samigullina S.R."/>
            <person name="Poltaraus A.B."/>
            <person name="Avtukh A.N."/>
            <person name="Tereshina V.M."/>
            <person name="Zhaparov N.S."/>
            <person name="Mardanov A.V."/>
            <person name="Nazina T.N."/>
        </authorList>
    </citation>
    <scope>NUCLEOTIDE SEQUENCE [LARGE SCALE GENOMIC DNA]</scope>
    <source>
        <strain evidence="2 3">9FUS</strain>
    </source>
</reference>
<protein>
    <submittedName>
        <fullName evidence="2">UDP-N-acetylglucosamine 2-epimerase</fullName>
        <ecNumber evidence="2">3.2.1.183</ecNumber>
    </submittedName>
</protein>
<accession>A0ABV4K670</accession>
<organism evidence="2 3">
    <name type="scientific">Pseudodesulfovibrio karagichevae</name>
    <dbReference type="NCBI Taxonomy" id="3239305"/>
    <lineage>
        <taxon>Bacteria</taxon>
        <taxon>Pseudomonadati</taxon>
        <taxon>Thermodesulfobacteriota</taxon>
        <taxon>Desulfovibrionia</taxon>
        <taxon>Desulfovibrionales</taxon>
        <taxon>Desulfovibrionaceae</taxon>
    </lineage>
</organism>
<gene>
    <name evidence="2" type="primary">neuC</name>
    <name evidence="2" type="ORF">AB6M95_15375</name>
</gene>
<dbReference type="EC" id="3.2.1.183" evidence="2"/>
<dbReference type="PANTHER" id="PTHR43174">
    <property type="entry name" value="UDP-N-ACETYLGLUCOSAMINE 2-EPIMERASE"/>
    <property type="match status" value="1"/>
</dbReference>
<keyword evidence="2" id="KW-0378">Hydrolase</keyword>
<dbReference type="InterPro" id="IPR029767">
    <property type="entry name" value="WecB-like"/>
</dbReference>
<dbReference type="InterPro" id="IPR003331">
    <property type="entry name" value="UDP_GlcNAc_Epimerase_2_dom"/>
</dbReference>
<keyword evidence="2" id="KW-0326">Glycosidase</keyword>
<keyword evidence="3" id="KW-1185">Reference proteome</keyword>
<dbReference type="Pfam" id="PF02350">
    <property type="entry name" value="Epimerase_2"/>
    <property type="match status" value="1"/>
</dbReference>
<dbReference type="InterPro" id="IPR020004">
    <property type="entry name" value="UDP-GlcNAc_Epase"/>
</dbReference>
<dbReference type="CDD" id="cd03786">
    <property type="entry name" value="GTB_UDP-GlcNAc_2-Epimerase"/>
    <property type="match status" value="1"/>
</dbReference>
<dbReference type="GO" id="GO:0016798">
    <property type="term" value="F:hydrolase activity, acting on glycosyl bonds"/>
    <property type="evidence" value="ECO:0007669"/>
    <property type="project" value="UniProtKB-KW"/>
</dbReference>
<evidence type="ECO:0000259" key="1">
    <source>
        <dbReference type="Pfam" id="PF02350"/>
    </source>
</evidence>
<dbReference type="EMBL" id="JBGLYH010000054">
    <property type="protein sequence ID" value="MEZ7198135.1"/>
    <property type="molecule type" value="Genomic_DNA"/>
</dbReference>
<evidence type="ECO:0000313" key="3">
    <source>
        <dbReference type="Proteomes" id="UP001568698"/>
    </source>
</evidence>
<comment type="caution">
    <text evidence="2">The sequence shown here is derived from an EMBL/GenBank/DDBJ whole genome shotgun (WGS) entry which is preliminary data.</text>
</comment>
<evidence type="ECO:0000313" key="2">
    <source>
        <dbReference type="EMBL" id="MEZ7198135.1"/>
    </source>
</evidence>
<dbReference type="SUPFAM" id="SSF53756">
    <property type="entry name" value="UDP-Glycosyltransferase/glycogen phosphorylase"/>
    <property type="match status" value="1"/>
</dbReference>
<sequence length="385" mass="42752">MKKRKVCIVLTSRGNYAKMLCVMRAIEASPNLELQLIVGGGLVTQKHGYKIFQYIKEEFTVHRIIHFLVEGENMISMAKSSGLALSEFATAFDDLKPDMVIVIADRFECLPIAMAATYMNIPLVHIEGGEVSGSIDESIRHAITKMAHLHFPATHESALRIERLGEPAESIFAVGSTSLDAINTIDCDDPEPFRHLQEEVGVGGLIDFSKPYLLVIQHPVTTEYDDNRAHVDQTLAVIEGLDIQTAWIWPNMDAGSDGISTGIRSYREERNPPNIRFYKGLPIQFFAPLLKKTACFVGNSSSGIRESSFLGVPCVNIGARQAGRERASNVVDVPYEREAIKRGILQQLAHGHYPLDTTFGDGKASEKIVEKLGTYDFVIQKRITY</sequence>
<dbReference type="Proteomes" id="UP001568698">
    <property type="component" value="Unassembled WGS sequence"/>
</dbReference>